<sequence>MYGTRALQFCTVLCRWGCLFLSSRHTRDIGTNVLPILLLLGSRLMSSRWILQSGIHLPRTPHPTLKEDRPT</sequence>
<comment type="caution">
    <text evidence="1">The sequence shown here is derived from an EMBL/GenBank/DDBJ whole genome shotgun (WGS) entry which is preliminary data.</text>
</comment>
<dbReference type="GeneID" id="36533775"/>
<dbReference type="RefSeq" id="XP_024688234.1">
    <property type="nucleotide sequence ID" value="XM_024826450.1"/>
</dbReference>
<evidence type="ECO:0000313" key="1">
    <source>
        <dbReference type="EMBL" id="PKX99639.1"/>
    </source>
</evidence>
<dbReference type="AlphaFoldDB" id="A0A2I1CPV1"/>
<protein>
    <submittedName>
        <fullName evidence="1">Uncharacterized protein</fullName>
    </submittedName>
</protein>
<proteinExistence type="predicted"/>
<dbReference type="EMBL" id="MSZS01000001">
    <property type="protein sequence ID" value="PKX99639.1"/>
    <property type="molecule type" value="Genomic_DNA"/>
</dbReference>
<gene>
    <name evidence="1" type="ORF">P174DRAFT_438088</name>
</gene>
<accession>A0A2I1CPV1</accession>
<dbReference type="VEuPathDB" id="FungiDB:P174DRAFT_438088"/>
<evidence type="ECO:0000313" key="2">
    <source>
        <dbReference type="Proteomes" id="UP000234474"/>
    </source>
</evidence>
<dbReference type="Proteomes" id="UP000234474">
    <property type="component" value="Unassembled WGS sequence"/>
</dbReference>
<organism evidence="1 2">
    <name type="scientific">Aspergillus novofumigatus (strain IBT 16806)</name>
    <dbReference type="NCBI Taxonomy" id="1392255"/>
    <lineage>
        <taxon>Eukaryota</taxon>
        <taxon>Fungi</taxon>
        <taxon>Dikarya</taxon>
        <taxon>Ascomycota</taxon>
        <taxon>Pezizomycotina</taxon>
        <taxon>Eurotiomycetes</taxon>
        <taxon>Eurotiomycetidae</taxon>
        <taxon>Eurotiales</taxon>
        <taxon>Aspergillaceae</taxon>
        <taxon>Aspergillus</taxon>
        <taxon>Aspergillus subgen. Fumigati</taxon>
    </lineage>
</organism>
<reference evidence="2" key="1">
    <citation type="journal article" date="2018" name="Proc. Natl. Acad. Sci. U.S.A.">
        <title>Linking secondary metabolites to gene clusters through genome sequencing of six diverse Aspergillus species.</title>
        <authorList>
            <person name="Kaerboelling I."/>
            <person name="Vesth T.C."/>
            <person name="Frisvad J.C."/>
            <person name="Nybo J.L."/>
            <person name="Theobald S."/>
            <person name="Kuo A."/>
            <person name="Bowyer P."/>
            <person name="Matsuda Y."/>
            <person name="Mondo S."/>
            <person name="Lyhne E.K."/>
            <person name="Kogle M.E."/>
            <person name="Clum A."/>
            <person name="Lipzen A."/>
            <person name="Salamov A."/>
            <person name="Ngan C.Y."/>
            <person name="Daum C."/>
            <person name="Chiniquy J."/>
            <person name="Barry K."/>
            <person name="LaButti K."/>
            <person name="Haridas S."/>
            <person name="Simmons B.A."/>
            <person name="Magnuson J.K."/>
            <person name="Mortensen U.H."/>
            <person name="Larsen T.O."/>
            <person name="Grigoriev I.V."/>
            <person name="Baker S.E."/>
            <person name="Andersen M.R."/>
        </authorList>
    </citation>
    <scope>NUCLEOTIDE SEQUENCE [LARGE SCALE GENOMIC DNA]</scope>
    <source>
        <strain evidence="2">IBT 16806</strain>
    </source>
</reference>
<keyword evidence="2" id="KW-1185">Reference proteome</keyword>
<name>A0A2I1CPV1_ASPN1</name>